<sequence length="376" mass="42301">MDFSRIAQIFDALRFPPPEKLILLEARTLSSAHVPPYPPDMPVLLTGVESRELALHLKNVLLTTYPAEHVVQLVDRGKRRPEALEGKKEERLGELSSFDFSQSTCLYIPPLGDGTSFESFAEIVAHLRAPNGCPWDREQTHESLRKHLLEESYEAISAIDSGDFADMREEFGDLLLQIVLQSQIANEEGQFNVNQVIQGIHSKIVRRHPHVFGDLKLEGVDGVLANWEKLKEQERKELALSNVEGKKDGNGLLDGVPVALPALSQAQEYQDRAARVGFDWPEIEGVLEKISEEIEEVKRASDEKELAAEIGDLLFALVNLARWKKVDAESALRGTNMKFKKRFAYVEQGAKKRGRDLSALSLDEMESLWQEAKRIG</sequence>
<organism evidence="2">
    <name type="scientific">uncultured Chloroflexi bacterium Rifle_16ft_4_minimus_38663</name>
    <dbReference type="NCBI Taxonomy" id="1665074"/>
    <lineage>
        <taxon>Bacteria</taxon>
        <taxon>Bacillati</taxon>
        <taxon>Chloroflexota</taxon>
        <taxon>environmental samples</taxon>
    </lineage>
</organism>
<dbReference type="CDD" id="cd11528">
    <property type="entry name" value="NTP-PPase_MazG_Nterm"/>
    <property type="match status" value="1"/>
</dbReference>
<dbReference type="GO" id="GO:0046061">
    <property type="term" value="P:dATP catabolic process"/>
    <property type="evidence" value="ECO:0007669"/>
    <property type="project" value="TreeGrafter"/>
</dbReference>
<dbReference type="SUPFAM" id="SSF101386">
    <property type="entry name" value="all-alpha NTP pyrophosphatases"/>
    <property type="match status" value="2"/>
</dbReference>
<protein>
    <recommendedName>
        <fullName evidence="1">NTP pyrophosphohydrolase MazG-like domain-containing protein</fullName>
    </recommendedName>
</protein>
<dbReference type="CDD" id="cd11529">
    <property type="entry name" value="NTP-PPase_MazG_Cterm"/>
    <property type="match status" value="1"/>
</dbReference>
<dbReference type="InterPro" id="IPR048015">
    <property type="entry name" value="NTP-PPase_MazG-like_N"/>
</dbReference>
<feature type="domain" description="NTP pyrophosphohydrolase MazG-like" evidence="1">
    <location>
        <begin position="287"/>
        <end position="342"/>
    </location>
</feature>
<evidence type="ECO:0000313" key="2">
    <source>
        <dbReference type="EMBL" id="AKQ03793.1"/>
    </source>
</evidence>
<dbReference type="GO" id="GO:0046081">
    <property type="term" value="P:dUTP catabolic process"/>
    <property type="evidence" value="ECO:0007669"/>
    <property type="project" value="TreeGrafter"/>
</dbReference>
<dbReference type="InterPro" id="IPR004518">
    <property type="entry name" value="MazG-like_dom"/>
</dbReference>
<dbReference type="GO" id="GO:0046047">
    <property type="term" value="P:TTP catabolic process"/>
    <property type="evidence" value="ECO:0007669"/>
    <property type="project" value="TreeGrafter"/>
</dbReference>
<feature type="domain" description="NTP pyrophosphohydrolase MazG-like" evidence="1">
    <location>
        <begin position="139"/>
        <end position="212"/>
    </location>
</feature>
<dbReference type="NCBIfam" id="TIGR00444">
    <property type="entry name" value="mazG"/>
    <property type="match status" value="1"/>
</dbReference>
<dbReference type="GO" id="GO:0046076">
    <property type="term" value="P:dTTP catabolic process"/>
    <property type="evidence" value="ECO:0007669"/>
    <property type="project" value="TreeGrafter"/>
</dbReference>
<dbReference type="Gene3D" id="1.10.287.1080">
    <property type="entry name" value="MazG-like"/>
    <property type="match status" value="2"/>
</dbReference>
<dbReference type="PANTHER" id="PTHR30522">
    <property type="entry name" value="NUCLEOSIDE TRIPHOSPHATE PYROPHOSPHOHYDROLASE"/>
    <property type="match status" value="1"/>
</dbReference>
<dbReference type="GO" id="GO:0006203">
    <property type="term" value="P:dGTP catabolic process"/>
    <property type="evidence" value="ECO:0007669"/>
    <property type="project" value="TreeGrafter"/>
</dbReference>
<dbReference type="PANTHER" id="PTHR30522:SF0">
    <property type="entry name" value="NUCLEOSIDE TRIPHOSPHATE PYROPHOSPHOHYDROLASE"/>
    <property type="match status" value="1"/>
</dbReference>
<dbReference type="FunFam" id="1.10.287.1080:FF:000003">
    <property type="entry name" value="Nucleoside triphosphate pyrophosphohydrolase"/>
    <property type="match status" value="1"/>
</dbReference>
<dbReference type="InterPro" id="IPR048011">
    <property type="entry name" value="NTP-PPase_MazG-like_C"/>
</dbReference>
<dbReference type="GO" id="GO:0046052">
    <property type="term" value="P:UTP catabolic process"/>
    <property type="evidence" value="ECO:0007669"/>
    <property type="project" value="TreeGrafter"/>
</dbReference>
<dbReference type="NCBIfam" id="NF007113">
    <property type="entry name" value="PRK09562.1"/>
    <property type="match status" value="1"/>
</dbReference>
<evidence type="ECO:0000259" key="1">
    <source>
        <dbReference type="Pfam" id="PF03819"/>
    </source>
</evidence>
<dbReference type="InterPro" id="IPR011551">
    <property type="entry name" value="NTP_PyrPHydrolase_MazG"/>
</dbReference>
<dbReference type="EMBL" id="KT007022">
    <property type="protein sequence ID" value="AKQ03793.1"/>
    <property type="molecule type" value="Genomic_DNA"/>
</dbReference>
<dbReference type="AlphaFoldDB" id="A0A0H4T7F1"/>
<dbReference type="GO" id="GO:0006950">
    <property type="term" value="P:response to stress"/>
    <property type="evidence" value="ECO:0007669"/>
    <property type="project" value="UniProtKB-ARBA"/>
</dbReference>
<proteinExistence type="predicted"/>
<reference evidence="2" key="1">
    <citation type="journal article" date="2015" name="ISME J.">
        <title>Aquifer environment selects for microbial species cohorts in sediment and groundwater.</title>
        <authorList>
            <person name="Hug L.A."/>
            <person name="Thomas B.C."/>
            <person name="Brown C.T."/>
            <person name="Frischkorn K.R."/>
            <person name="Williams K.H."/>
            <person name="Tringe S.G."/>
            <person name="Banfield J.F."/>
        </authorList>
    </citation>
    <scope>NUCLEOTIDE SEQUENCE</scope>
</reference>
<dbReference type="FunFam" id="1.10.287.1080:FF:000001">
    <property type="entry name" value="Nucleoside triphosphate pyrophosphohydrolase"/>
    <property type="match status" value="1"/>
</dbReference>
<accession>A0A0H4T7F1</accession>
<dbReference type="GO" id="GO:0047429">
    <property type="term" value="F:nucleoside triphosphate diphosphatase activity"/>
    <property type="evidence" value="ECO:0007669"/>
    <property type="project" value="InterPro"/>
</dbReference>
<dbReference type="Pfam" id="PF03819">
    <property type="entry name" value="MazG"/>
    <property type="match status" value="2"/>
</dbReference>
<name>A0A0H4T7F1_9CHLR</name>